<keyword evidence="1" id="KW-0472">Membrane</keyword>
<evidence type="ECO:0000313" key="3">
    <source>
        <dbReference type="Proteomes" id="UP001168821"/>
    </source>
</evidence>
<dbReference type="AlphaFoldDB" id="A0AA38MTL2"/>
<dbReference type="EMBL" id="JALNTZ010000001">
    <property type="protein sequence ID" value="KAJ3666816.1"/>
    <property type="molecule type" value="Genomic_DNA"/>
</dbReference>
<comment type="caution">
    <text evidence="2">The sequence shown here is derived from an EMBL/GenBank/DDBJ whole genome shotgun (WGS) entry which is preliminary data.</text>
</comment>
<evidence type="ECO:0008006" key="4">
    <source>
        <dbReference type="Google" id="ProtNLM"/>
    </source>
</evidence>
<keyword evidence="1" id="KW-0812">Transmembrane</keyword>
<keyword evidence="1" id="KW-1133">Transmembrane helix</keyword>
<organism evidence="2 3">
    <name type="scientific">Zophobas morio</name>
    <dbReference type="NCBI Taxonomy" id="2755281"/>
    <lineage>
        <taxon>Eukaryota</taxon>
        <taxon>Metazoa</taxon>
        <taxon>Ecdysozoa</taxon>
        <taxon>Arthropoda</taxon>
        <taxon>Hexapoda</taxon>
        <taxon>Insecta</taxon>
        <taxon>Pterygota</taxon>
        <taxon>Neoptera</taxon>
        <taxon>Endopterygota</taxon>
        <taxon>Coleoptera</taxon>
        <taxon>Polyphaga</taxon>
        <taxon>Cucujiformia</taxon>
        <taxon>Tenebrionidae</taxon>
        <taxon>Zophobas</taxon>
    </lineage>
</organism>
<feature type="transmembrane region" description="Helical" evidence="1">
    <location>
        <begin position="106"/>
        <end position="126"/>
    </location>
</feature>
<dbReference type="Proteomes" id="UP001168821">
    <property type="component" value="Unassembled WGS sequence"/>
</dbReference>
<sequence length="130" mass="14872">MTPTTLPEVEEVLWLFLFLEVRSVHFDPPTSVSNFLDHLLVCVTVFGIAAPERKTVSPSPFFFCRRRHKSEPSCDFQLQGRRPQVQEEPVLKEVVAQEKRPSNSVLFVKPFCIYLSLAVFFIIITVCGSE</sequence>
<accession>A0AA38MTL2</accession>
<evidence type="ECO:0000256" key="1">
    <source>
        <dbReference type="SAM" id="Phobius"/>
    </source>
</evidence>
<name>A0AA38MTL2_9CUCU</name>
<evidence type="ECO:0000313" key="2">
    <source>
        <dbReference type="EMBL" id="KAJ3666816.1"/>
    </source>
</evidence>
<protein>
    <recommendedName>
        <fullName evidence="4">Transmembrane protein</fullName>
    </recommendedName>
</protein>
<reference evidence="2" key="1">
    <citation type="journal article" date="2023" name="G3 (Bethesda)">
        <title>Whole genome assemblies of Zophobas morio and Tenebrio molitor.</title>
        <authorList>
            <person name="Kaur S."/>
            <person name="Stinson S.A."/>
            <person name="diCenzo G.C."/>
        </authorList>
    </citation>
    <scope>NUCLEOTIDE SEQUENCE</scope>
    <source>
        <strain evidence="2">QUZm001</strain>
    </source>
</reference>
<keyword evidence="3" id="KW-1185">Reference proteome</keyword>
<gene>
    <name evidence="2" type="ORF">Zmor_002247</name>
</gene>
<proteinExistence type="predicted"/>